<gene>
    <name evidence="1" type="ORF">PPL_12410</name>
</gene>
<organism evidence="1 2">
    <name type="scientific">Heterostelium pallidum (strain ATCC 26659 / Pp 5 / PN500)</name>
    <name type="common">Cellular slime mold</name>
    <name type="synonym">Polysphondylium pallidum</name>
    <dbReference type="NCBI Taxonomy" id="670386"/>
    <lineage>
        <taxon>Eukaryota</taxon>
        <taxon>Amoebozoa</taxon>
        <taxon>Evosea</taxon>
        <taxon>Eumycetozoa</taxon>
        <taxon>Dictyostelia</taxon>
        <taxon>Acytosteliales</taxon>
        <taxon>Acytosteliaceae</taxon>
        <taxon>Heterostelium</taxon>
    </lineage>
</organism>
<comment type="caution">
    <text evidence="1">The sequence shown here is derived from an EMBL/GenBank/DDBJ whole genome shotgun (WGS) entry which is preliminary data.</text>
</comment>
<evidence type="ECO:0000313" key="2">
    <source>
        <dbReference type="Proteomes" id="UP000001396"/>
    </source>
</evidence>
<accession>D3BMJ0</accession>
<dbReference type="GeneID" id="31367877"/>
<sequence>MKKNDLAEVLKKYQLKVHSSLKKNDMIDTILKYQEIKSKLVTDNSMEKYHRGTVSYALPTLIIYRIIKIRWDRDTVNFLENHYLRKNYQWLLSLSLISKEFFKLISSLFSRIRYSISDNYKRYSFPENQAKHSVISPHSVLKTINHLSMELSIFRDIIYKYECNSVELSLIFRNLRKLELFNSNKAPLHKMDCKTIARYMVNLESLYLYSIFIYSVKMMKVFKQMNSLTSLDFSHSYFCGFALNSNLIQASIRKLKLPHYRFVLNSKNFSFDQFTSIGFGSLDRVMLASIIGQFNNITKLSFECPVKSDNETAEIYERLLSSKDCKIRHLTVIKPNKWIEKALSMNQSIETLDLHEAFSQTYYISKSSSTIKKFLFTTVVNSLPNILCDSKNQHTGYILVKSKRLVIKEGSRSYAKKFYNIDELGNERALSFESHYPNLRFLYCPAIHHLTYIIINIDISNQK</sequence>
<evidence type="ECO:0000313" key="1">
    <source>
        <dbReference type="EMBL" id="EFA77202.1"/>
    </source>
</evidence>
<dbReference type="InterPro" id="IPR032675">
    <property type="entry name" value="LRR_dom_sf"/>
</dbReference>
<dbReference type="Gene3D" id="3.80.10.10">
    <property type="entry name" value="Ribonuclease Inhibitor"/>
    <property type="match status" value="1"/>
</dbReference>
<reference evidence="1 2" key="1">
    <citation type="journal article" date="2011" name="Genome Res.">
        <title>Phylogeny-wide analysis of social amoeba genomes highlights ancient origins for complex intercellular communication.</title>
        <authorList>
            <person name="Heidel A.J."/>
            <person name="Lawal H.M."/>
            <person name="Felder M."/>
            <person name="Schilde C."/>
            <person name="Helps N.R."/>
            <person name="Tunggal B."/>
            <person name="Rivero F."/>
            <person name="John U."/>
            <person name="Schleicher M."/>
            <person name="Eichinger L."/>
            <person name="Platzer M."/>
            <person name="Noegel A.A."/>
            <person name="Schaap P."/>
            <person name="Gloeckner G."/>
        </authorList>
    </citation>
    <scope>NUCLEOTIDE SEQUENCE [LARGE SCALE GENOMIC DNA]</scope>
    <source>
        <strain evidence="2">ATCC 26659 / Pp 5 / PN500</strain>
    </source>
</reference>
<dbReference type="RefSeq" id="XP_020429331.1">
    <property type="nucleotide sequence ID" value="XM_020583144.1"/>
</dbReference>
<proteinExistence type="predicted"/>
<dbReference type="Proteomes" id="UP000001396">
    <property type="component" value="Unassembled WGS sequence"/>
</dbReference>
<dbReference type="InParanoid" id="D3BMJ0"/>
<dbReference type="EMBL" id="ADBJ01000043">
    <property type="protein sequence ID" value="EFA77202.1"/>
    <property type="molecule type" value="Genomic_DNA"/>
</dbReference>
<keyword evidence="2" id="KW-1185">Reference proteome</keyword>
<dbReference type="AlphaFoldDB" id="D3BMJ0"/>
<dbReference type="SUPFAM" id="SSF52047">
    <property type="entry name" value="RNI-like"/>
    <property type="match status" value="1"/>
</dbReference>
<protein>
    <submittedName>
        <fullName evidence="1">Uncharacterized protein</fullName>
    </submittedName>
</protein>
<name>D3BMJ0_HETP5</name>